<sequence length="226" mass="24809">MALSKSQKARLYGENTQAESKKPVPSQVSRPARRPLSKGEYTHRDMRAEPEKNSSFMFAGVAFVIGLLLFGYYHFWLLPELGSLAGVSMPEARLWFNADDAFAINQGLGADNIVQYQAVHRSTGLILPLILAAGWLGMISASKFELAVRRAMMMVPLAYAVIFIVGGFVIDMAIANPNGPVGLAALLVLLRWILFALMLAQLVFMAIRLVRGKLNAFAAGELPEQR</sequence>
<feature type="transmembrane region" description="Helical" evidence="2">
    <location>
        <begin position="181"/>
        <end position="207"/>
    </location>
</feature>
<keyword evidence="2" id="KW-0812">Transmembrane</keyword>
<dbReference type="RefSeq" id="WP_188359248.1">
    <property type="nucleotide sequence ID" value="NZ_BMDC01000001.1"/>
</dbReference>
<feature type="transmembrane region" description="Helical" evidence="2">
    <location>
        <begin position="156"/>
        <end position="175"/>
    </location>
</feature>
<keyword evidence="4" id="KW-1185">Reference proteome</keyword>
<evidence type="ECO:0000313" key="3">
    <source>
        <dbReference type="EMBL" id="GGH61475.1"/>
    </source>
</evidence>
<protein>
    <recommendedName>
        <fullName evidence="5">TANK-binding kinase 1-binding protein (TBK1-binding protein 1)</fullName>
    </recommendedName>
</protein>
<dbReference type="EMBL" id="BMDC01000001">
    <property type="protein sequence ID" value="GGH61475.1"/>
    <property type="molecule type" value="Genomic_DNA"/>
</dbReference>
<proteinExistence type="predicted"/>
<name>A0A917MUM9_9MICC</name>
<keyword evidence="2" id="KW-0472">Membrane</keyword>
<gene>
    <name evidence="3" type="ORF">GCM10007359_10680</name>
</gene>
<accession>A0A917MUM9</accession>
<evidence type="ECO:0000256" key="2">
    <source>
        <dbReference type="SAM" id="Phobius"/>
    </source>
</evidence>
<evidence type="ECO:0000313" key="4">
    <source>
        <dbReference type="Proteomes" id="UP000600171"/>
    </source>
</evidence>
<feature type="region of interest" description="Disordered" evidence="1">
    <location>
        <begin position="1"/>
        <end position="45"/>
    </location>
</feature>
<evidence type="ECO:0000256" key="1">
    <source>
        <dbReference type="SAM" id="MobiDB-lite"/>
    </source>
</evidence>
<dbReference type="Proteomes" id="UP000600171">
    <property type="component" value="Unassembled WGS sequence"/>
</dbReference>
<feature type="transmembrane region" description="Helical" evidence="2">
    <location>
        <begin position="125"/>
        <end position="144"/>
    </location>
</feature>
<comment type="caution">
    <text evidence="3">The sequence shown here is derived from an EMBL/GenBank/DDBJ whole genome shotgun (WGS) entry which is preliminary data.</text>
</comment>
<feature type="transmembrane region" description="Helical" evidence="2">
    <location>
        <begin position="56"/>
        <end position="75"/>
    </location>
</feature>
<organism evidence="3 4">
    <name type="scientific">Rothia aerolata</name>
    <dbReference type="NCBI Taxonomy" id="1812262"/>
    <lineage>
        <taxon>Bacteria</taxon>
        <taxon>Bacillati</taxon>
        <taxon>Actinomycetota</taxon>
        <taxon>Actinomycetes</taxon>
        <taxon>Micrococcales</taxon>
        <taxon>Micrococcaceae</taxon>
        <taxon>Rothia</taxon>
    </lineage>
</organism>
<evidence type="ECO:0008006" key="5">
    <source>
        <dbReference type="Google" id="ProtNLM"/>
    </source>
</evidence>
<dbReference type="AlphaFoldDB" id="A0A917MUM9"/>
<keyword evidence="2" id="KW-1133">Transmembrane helix</keyword>
<reference evidence="3 4" key="1">
    <citation type="journal article" date="2014" name="Int. J. Syst. Evol. Microbiol.">
        <title>Complete genome sequence of Corynebacterium casei LMG S-19264T (=DSM 44701T), isolated from a smear-ripened cheese.</title>
        <authorList>
            <consortium name="US DOE Joint Genome Institute (JGI-PGF)"/>
            <person name="Walter F."/>
            <person name="Albersmeier A."/>
            <person name="Kalinowski J."/>
            <person name="Ruckert C."/>
        </authorList>
    </citation>
    <scope>NUCLEOTIDE SEQUENCE [LARGE SCALE GENOMIC DNA]</scope>
    <source>
        <strain evidence="3 4">CCM 8669</strain>
    </source>
</reference>